<organism evidence="2 3">
    <name type="scientific">Bifidobacterium pullorum subsp. saeculare</name>
    <dbReference type="NCBI Taxonomy" id="78257"/>
    <lineage>
        <taxon>Bacteria</taxon>
        <taxon>Bacillati</taxon>
        <taxon>Actinomycetota</taxon>
        <taxon>Actinomycetes</taxon>
        <taxon>Bifidobacteriales</taxon>
        <taxon>Bifidobacteriaceae</taxon>
        <taxon>Bifidobacterium</taxon>
    </lineage>
</organism>
<evidence type="ECO:0000313" key="2">
    <source>
        <dbReference type="EMBL" id="MBM6699169.1"/>
    </source>
</evidence>
<feature type="compositionally biased region" description="Low complexity" evidence="1">
    <location>
        <begin position="219"/>
        <end position="243"/>
    </location>
</feature>
<dbReference type="EMBL" id="JACLYU010000002">
    <property type="protein sequence ID" value="MBM6699169.1"/>
    <property type="molecule type" value="Genomic_DNA"/>
</dbReference>
<feature type="compositionally biased region" description="Basic and acidic residues" evidence="1">
    <location>
        <begin position="456"/>
        <end position="469"/>
    </location>
</feature>
<feature type="region of interest" description="Disordered" evidence="1">
    <location>
        <begin position="301"/>
        <end position="397"/>
    </location>
</feature>
<gene>
    <name evidence="2" type="ORF">H7U32_02255</name>
</gene>
<evidence type="ECO:0000256" key="1">
    <source>
        <dbReference type="SAM" id="MobiDB-lite"/>
    </source>
</evidence>
<proteinExistence type="predicted"/>
<dbReference type="AlphaFoldDB" id="A0A939B969"/>
<dbReference type="Proteomes" id="UP000718821">
    <property type="component" value="Unassembled WGS sequence"/>
</dbReference>
<dbReference type="InterPro" id="IPR019933">
    <property type="entry name" value="DivIVA_domain"/>
</dbReference>
<dbReference type="PRINTS" id="PR01217">
    <property type="entry name" value="PRICHEXTENSN"/>
</dbReference>
<comment type="caution">
    <text evidence="2">The sequence shown here is derived from an EMBL/GenBank/DDBJ whole genome shotgun (WGS) entry which is preliminary data.</text>
</comment>
<reference evidence="2" key="2">
    <citation type="journal article" date="2021" name="Sci. Rep.">
        <title>The distribution of antibiotic resistance genes in chicken gut microbiota commensals.</title>
        <authorList>
            <person name="Juricova H."/>
            <person name="Matiasovicova J."/>
            <person name="Kubasova T."/>
            <person name="Cejkova D."/>
            <person name="Rychlik I."/>
        </authorList>
    </citation>
    <scope>NUCLEOTIDE SEQUENCE</scope>
    <source>
        <strain evidence="2">An836</strain>
    </source>
</reference>
<dbReference type="NCBIfam" id="TIGR03544">
    <property type="entry name" value="DivI1A_domain"/>
    <property type="match status" value="2"/>
</dbReference>
<feature type="compositionally biased region" description="Polar residues" evidence="1">
    <location>
        <begin position="304"/>
        <end position="319"/>
    </location>
</feature>
<sequence length="469" mass="49568">MVQQAATGIARAGKRKWGYDPAQVDAFLSKAHKLYDGEGAQLTQADIQNVSFDAVKDGYVIAQVDAALARLERAVVDKQTAWEIGQKGRVAWRAATEELYRSIERHLERKPRERFDGGKPKHPSYDRKQVDRLVDRVADKAALDLGLPQPQGLDAKTLEGVTATAVSNSVFTQRKGAKGYDEREVDYFLNACAQLLSRIESYERVGDALAEDEAARADAAPAPAALPGGVAPLFSPDTQRQAPAAPPQPADDEAPRAFAPTTRESFDALHEAEQHLFTASAAPAAAPAAAPTIPSFAPAASARTVASSHTPRTAASSPTHAAAEPHTASPARTVSSPTHTPVPAVAPSFAPTTQATRPAYHPVPPVPSTAPSAAPAPTTPAAPQEPPAPAMPAPSSMPTAAVPVIQPAVSEPQPVFVPKIPDLEQPSLNTSEFSFRPSLSFDADIPDLSFPTFDDELPRTTDDGKKASE</sequence>
<protein>
    <submittedName>
        <fullName evidence="2">DivIVA domain-containing protein</fullName>
    </submittedName>
</protein>
<feature type="compositionally biased region" description="Polar residues" evidence="1">
    <location>
        <begin position="330"/>
        <end position="339"/>
    </location>
</feature>
<dbReference type="InterPro" id="IPR019932">
    <property type="entry name" value="CHP03543"/>
</dbReference>
<feature type="compositionally biased region" description="Pro residues" evidence="1">
    <location>
        <begin position="377"/>
        <end position="392"/>
    </location>
</feature>
<keyword evidence="3" id="KW-1185">Reference proteome</keyword>
<evidence type="ECO:0000313" key="3">
    <source>
        <dbReference type="Proteomes" id="UP000718821"/>
    </source>
</evidence>
<reference evidence="2" key="1">
    <citation type="submission" date="2020-08" db="EMBL/GenBank/DDBJ databases">
        <authorList>
            <person name="Cejkova D."/>
            <person name="Kubasova T."/>
            <person name="Jahodarova E."/>
            <person name="Rychlik I."/>
        </authorList>
    </citation>
    <scope>NUCLEOTIDE SEQUENCE</scope>
    <source>
        <strain evidence="2">An836</strain>
    </source>
</reference>
<accession>A0A939B969</accession>
<dbReference type="NCBIfam" id="TIGR03543">
    <property type="entry name" value="divI1A_rptt_fam"/>
    <property type="match status" value="1"/>
</dbReference>
<dbReference type="RefSeq" id="WP_204467671.1">
    <property type="nucleotide sequence ID" value="NZ_JACLYU010000002.1"/>
</dbReference>
<name>A0A939B969_9BIFI</name>
<feature type="region of interest" description="Disordered" evidence="1">
    <location>
        <begin position="438"/>
        <end position="469"/>
    </location>
</feature>
<feature type="region of interest" description="Disordered" evidence="1">
    <location>
        <begin position="219"/>
        <end position="256"/>
    </location>
</feature>